<proteinExistence type="predicted"/>
<protein>
    <recommendedName>
        <fullName evidence="4">MmyB-like transcription regulator ligand binding domain-containing protein</fullName>
    </recommendedName>
</protein>
<evidence type="ECO:0000313" key="3">
    <source>
        <dbReference type="Proteomes" id="UP001321542"/>
    </source>
</evidence>
<evidence type="ECO:0008006" key="4">
    <source>
        <dbReference type="Google" id="ProtNLM"/>
    </source>
</evidence>
<evidence type="ECO:0000256" key="1">
    <source>
        <dbReference type="SAM" id="MobiDB-lite"/>
    </source>
</evidence>
<dbReference type="EMBL" id="AP018448">
    <property type="protein sequence ID" value="BBC29904.1"/>
    <property type="molecule type" value="Genomic_DNA"/>
</dbReference>
<sequence length="64" mass="6981">MTLGYQSMELEGTPGHRLIVYFAEPNTPEHDALVLLDMLGSQPSPTHMPRSSRPSVTDQDDAAA</sequence>
<reference evidence="2 3" key="1">
    <citation type="journal article" date="2010" name="ChemBioChem">
        <title>Cloning and characterization of the biosynthetic gene cluster of 16-membered macrolide antibiotic FD-891: involvement of a dual functional cytochrome P450 monooxygenase catalyzing epoxidation and hydroxylation.</title>
        <authorList>
            <person name="Kudo F."/>
            <person name="Motegi A."/>
            <person name="Mizoue K."/>
            <person name="Eguchi T."/>
        </authorList>
    </citation>
    <scope>NUCLEOTIDE SEQUENCE [LARGE SCALE GENOMIC DNA]</scope>
    <source>
        <strain evidence="2 3">A-8890</strain>
    </source>
</reference>
<dbReference type="Proteomes" id="UP001321542">
    <property type="component" value="Chromosome"/>
</dbReference>
<organism evidence="2 3">
    <name type="scientific">Streptomyces graminofaciens</name>
    <dbReference type="NCBI Taxonomy" id="68212"/>
    <lineage>
        <taxon>Bacteria</taxon>
        <taxon>Bacillati</taxon>
        <taxon>Actinomycetota</taxon>
        <taxon>Actinomycetes</taxon>
        <taxon>Kitasatosporales</taxon>
        <taxon>Streptomycetaceae</taxon>
        <taxon>Streptomyces</taxon>
    </lineage>
</organism>
<name>A0ABN5VA84_9ACTN</name>
<accession>A0ABN5VA84</accession>
<keyword evidence="3" id="KW-1185">Reference proteome</keyword>
<feature type="region of interest" description="Disordered" evidence="1">
    <location>
        <begin position="39"/>
        <end position="64"/>
    </location>
</feature>
<evidence type="ECO:0000313" key="2">
    <source>
        <dbReference type="EMBL" id="BBC29904.1"/>
    </source>
</evidence>
<gene>
    <name evidence="2" type="ORF">SGFS_011980</name>
</gene>
<reference evidence="2 3" key="2">
    <citation type="journal article" date="2023" name="ChemBioChem">
        <title>Acyltransferase Domain Exchange between Two Independent Type I Polyketide Synthases in the Same Producer Strain of Macrolide Antibiotics.</title>
        <authorList>
            <person name="Kudo F."/>
            <person name="Kishikawa K."/>
            <person name="Tsuboi K."/>
            <person name="Kido T."/>
            <person name="Usui T."/>
            <person name="Hashimoto J."/>
            <person name="Shin-Ya K."/>
            <person name="Miyanaga A."/>
            <person name="Eguchi T."/>
        </authorList>
    </citation>
    <scope>NUCLEOTIDE SEQUENCE [LARGE SCALE GENOMIC DNA]</scope>
    <source>
        <strain evidence="2 3">A-8890</strain>
    </source>
</reference>